<organism evidence="5 6">
    <name type="scientific">Diceros bicornis minor</name>
    <name type="common">South-central black rhinoceros</name>
    <dbReference type="NCBI Taxonomy" id="77932"/>
    <lineage>
        <taxon>Eukaryota</taxon>
        <taxon>Metazoa</taxon>
        <taxon>Chordata</taxon>
        <taxon>Craniata</taxon>
        <taxon>Vertebrata</taxon>
        <taxon>Euteleostomi</taxon>
        <taxon>Mammalia</taxon>
        <taxon>Eutheria</taxon>
        <taxon>Laurasiatheria</taxon>
        <taxon>Perissodactyla</taxon>
        <taxon>Rhinocerotidae</taxon>
        <taxon>Diceros</taxon>
    </lineage>
</organism>
<name>A0A7J7FEP7_DICBM</name>
<keyword evidence="1" id="KW-0689">Ribosomal protein</keyword>
<evidence type="ECO:0000256" key="3">
    <source>
        <dbReference type="SAM" id="MobiDB-lite"/>
    </source>
</evidence>
<sequence length="1016" mass="109818">MGTLRSTQRFKVKGLKHFCSDQPPLNEKGLGANWGERNIIILPESKRRGQLRKWEKKEKFCHWKHNILPARSIPQMEFCRDNREGEIIFVSNGKSATPQVWLLTEEELLEVRGPEQRNFEGLFLCGGSILNQYNIGRISLEQRQKPTQRKTGEQIPKERLSPTQLQLIGKSTAKPSYLHYRSPKSISILASTKMRKLFKCTIASIPHEKWEDVLGYKQTMKAIRQNRAKSVILTKCLALRKSEIQYYTMLAKTGVHHYSGNNTELGTVGGKYHRVRTPAATDPGDSDIIRSMPGQTGERVCKELISDLPMIIFATTSKQVKLEIFRQKVHIKKKKHTQKTCSYKGYRNGRKLKMADCCTNRITRAGKDALTLGELALSGVPLRNKIHRSQNKLNSLLLSNDGRLIFISALLLTACLKHPFFTFLNFFKSHPFHNQHSSKHDPKESPHWTSKIIIKWQTVLSQVHFRCMLVTREWKIIALDCHWLYTDETSRICGLPGWQTDRKQPCDVLNSANTKKCSAKAYNKMKNMSSFITKCNGFKIRSFKLSWFKINHDFTVTKNLKRTHARGAGRGRRCRQGPSHPRAPSPAGAPPPTLPGAQARPGAPHPHPAGGLGGLPGRLAAGGGRRRREDEGRSGRREGLARAEPLQTGGAGRAGTGSPPRPAALSAYPSPPPLPPPPRPPPPPLPLGQPSPPPPPPPPRPPPAPPPPPPIPAGRGDAAARPPARPARPRARRRRRRLPPAAPPPLVAEGGSGRGAPPAAAETRNAGGVASPLPAARRPPPGRARSASRPPSAPTPSRCLPSPHPPALARSRRRSASPGQVKILPHNMAARRRQTPRDLRPRGGGGGDEASPGRAAAEAAVARGCCGAASHPPPASRLHARLGPEGGRCPAARARPGRLLCFLRAAGACRAVLGGGEAQLDPTGAGRSVAREETGPRAPVGAGRPEAGAGASCPGGGGRDPAAAGGPRRRPVSGAAGRGHTPWGAGRPVQEPGAEPGAGPGVCGAVPQLATRSFGI</sequence>
<evidence type="ECO:0000259" key="4">
    <source>
        <dbReference type="Pfam" id="PF01248"/>
    </source>
</evidence>
<dbReference type="Gene3D" id="3.30.1330.30">
    <property type="match status" value="1"/>
</dbReference>
<feature type="compositionally biased region" description="Low complexity" evidence="3">
    <location>
        <begin position="960"/>
        <end position="979"/>
    </location>
</feature>
<accession>A0A7J7FEP7</accession>
<evidence type="ECO:0000313" key="6">
    <source>
        <dbReference type="Proteomes" id="UP000551758"/>
    </source>
</evidence>
<feature type="compositionally biased region" description="Basic residues" evidence="3">
    <location>
        <begin position="727"/>
        <end position="738"/>
    </location>
</feature>
<feature type="compositionally biased region" description="Low complexity" evidence="3">
    <location>
        <begin position="783"/>
        <end position="801"/>
    </location>
</feature>
<dbReference type="Pfam" id="PF01248">
    <property type="entry name" value="Ribosomal_L7Ae"/>
    <property type="match status" value="1"/>
</dbReference>
<evidence type="ECO:0000256" key="1">
    <source>
        <dbReference type="ARBA" id="ARBA00022980"/>
    </source>
</evidence>
<dbReference type="InterPro" id="IPR004038">
    <property type="entry name" value="Ribosomal_eL8/eL30/eS12/Gad45"/>
</dbReference>
<protein>
    <recommendedName>
        <fullName evidence="4">Ribosomal protein eL8/eL30/eS12/Gadd45 domain-containing protein</fullName>
    </recommendedName>
</protein>
<feature type="compositionally biased region" description="Basic residues" evidence="3">
    <location>
        <begin position="561"/>
        <end position="575"/>
    </location>
</feature>
<feature type="compositionally biased region" description="Pro residues" evidence="3">
    <location>
        <begin position="669"/>
        <end position="712"/>
    </location>
</feature>
<dbReference type="SUPFAM" id="SSF55315">
    <property type="entry name" value="L30e-like"/>
    <property type="match status" value="1"/>
</dbReference>
<feature type="compositionally biased region" description="Gly residues" evidence="3">
    <location>
        <begin position="610"/>
        <end position="623"/>
    </location>
</feature>
<reference evidence="5 6" key="1">
    <citation type="journal article" date="2020" name="Mol. Biol. Evol.">
        <title>Interspecific Gene Flow and the Evolution of Specialization in Black and White Rhinoceros.</title>
        <authorList>
            <person name="Moodley Y."/>
            <person name="Westbury M.V."/>
            <person name="Russo I.M."/>
            <person name="Gopalakrishnan S."/>
            <person name="Rakotoarivelo A."/>
            <person name="Olsen R.A."/>
            <person name="Prost S."/>
            <person name="Tunstall T."/>
            <person name="Ryder O.A."/>
            <person name="Dalen L."/>
            <person name="Bruford M.W."/>
        </authorList>
    </citation>
    <scope>NUCLEOTIDE SEQUENCE [LARGE SCALE GENOMIC DNA]</scope>
    <source>
        <strain evidence="5">SBR-YM</strain>
        <tissue evidence="5">Skin</tissue>
    </source>
</reference>
<feature type="region of interest" description="Disordered" evidence="3">
    <location>
        <begin position="916"/>
        <end position="1016"/>
    </location>
</feature>
<dbReference type="Proteomes" id="UP000551758">
    <property type="component" value="Unassembled WGS sequence"/>
</dbReference>
<comment type="caution">
    <text evidence="5">The sequence shown here is derived from an EMBL/GenBank/DDBJ whole genome shotgun (WGS) entry which is preliminary data.</text>
</comment>
<feature type="domain" description="Ribosomal protein eL8/eL30/eS12/Gadd45" evidence="4">
    <location>
        <begin position="213"/>
        <end position="289"/>
    </location>
</feature>
<keyword evidence="6" id="KW-1185">Reference proteome</keyword>
<evidence type="ECO:0000313" key="5">
    <source>
        <dbReference type="EMBL" id="KAF5926431.1"/>
    </source>
</evidence>
<feature type="region of interest" description="Disordered" evidence="3">
    <location>
        <begin position="561"/>
        <end position="859"/>
    </location>
</feature>
<dbReference type="InterPro" id="IPR039109">
    <property type="entry name" value="Ribosomal_eL30-like"/>
</dbReference>
<dbReference type="InterPro" id="IPR029064">
    <property type="entry name" value="Ribosomal_eL30-like_sf"/>
</dbReference>
<proteinExistence type="predicted"/>
<dbReference type="GO" id="GO:0005840">
    <property type="term" value="C:ribosome"/>
    <property type="evidence" value="ECO:0007669"/>
    <property type="project" value="UniProtKB-KW"/>
</dbReference>
<feature type="compositionally biased region" description="Low complexity" evidence="3">
    <location>
        <begin position="713"/>
        <end position="722"/>
    </location>
</feature>
<gene>
    <name evidence="5" type="ORF">HPG69_013736</name>
</gene>
<dbReference type="PANTHER" id="PTHR11449">
    <property type="entry name" value="RIBOSOMAL PROTEIN L30"/>
    <property type="match status" value="1"/>
</dbReference>
<dbReference type="AlphaFoldDB" id="A0A7J7FEP7"/>
<feature type="compositionally biased region" description="Pro residues" evidence="3">
    <location>
        <begin position="581"/>
        <end position="594"/>
    </location>
</feature>
<dbReference type="GO" id="GO:1990904">
    <property type="term" value="C:ribonucleoprotein complex"/>
    <property type="evidence" value="ECO:0007669"/>
    <property type="project" value="UniProtKB-KW"/>
</dbReference>
<feature type="compositionally biased region" description="Basic and acidic residues" evidence="3">
    <location>
        <begin position="627"/>
        <end position="641"/>
    </location>
</feature>
<dbReference type="GO" id="GO:0003723">
    <property type="term" value="F:RNA binding"/>
    <property type="evidence" value="ECO:0007669"/>
    <property type="project" value="InterPro"/>
</dbReference>
<keyword evidence="2" id="KW-0687">Ribonucleoprotein</keyword>
<dbReference type="EMBL" id="JACDTQ010000751">
    <property type="protein sequence ID" value="KAF5926431.1"/>
    <property type="molecule type" value="Genomic_DNA"/>
</dbReference>
<evidence type="ECO:0000256" key="2">
    <source>
        <dbReference type="ARBA" id="ARBA00023274"/>
    </source>
</evidence>
<feature type="compositionally biased region" description="Low complexity" evidence="3">
    <location>
        <begin position="849"/>
        <end position="859"/>
    </location>
</feature>